<evidence type="ECO:0000313" key="2">
    <source>
        <dbReference type="EMBL" id="NMQ06824.1"/>
    </source>
</evidence>
<reference evidence="2" key="1">
    <citation type="submission" date="2019-03" db="EMBL/GenBank/DDBJ databases">
        <title>Metabolic reconstructions from genomes of highly enriched 'Candidatus Accumulibacter' and 'Candidatus Competibacter' bioreactor populations.</title>
        <authorList>
            <person name="Annavajhala M.K."/>
            <person name="Welles L."/>
            <person name="Abbas B."/>
            <person name="Sorokin D."/>
            <person name="Park H."/>
            <person name="Van Loosdrecht M."/>
            <person name="Chandran K."/>
        </authorList>
    </citation>
    <scope>NUCLEOTIDE SEQUENCE</scope>
    <source>
        <strain evidence="2">SBR_L</strain>
    </source>
</reference>
<dbReference type="Gene3D" id="3.40.1410.10">
    <property type="entry name" value="Chorismate lyase-like"/>
    <property type="match status" value="1"/>
</dbReference>
<accession>A0ABX1TCP5</accession>
<dbReference type="Proteomes" id="UP000886469">
    <property type="component" value="Unassembled WGS sequence"/>
</dbReference>
<keyword evidence="3" id="KW-1185">Reference proteome</keyword>
<dbReference type="InterPro" id="IPR036388">
    <property type="entry name" value="WH-like_DNA-bd_sf"/>
</dbReference>
<protein>
    <submittedName>
        <fullName evidence="2">GntR family transcriptional regulator</fullName>
    </submittedName>
</protein>
<dbReference type="InterPro" id="IPR050679">
    <property type="entry name" value="Bact_HTH_transcr_reg"/>
</dbReference>
<dbReference type="InterPro" id="IPR011663">
    <property type="entry name" value="UTRA"/>
</dbReference>
<dbReference type="Pfam" id="PF07702">
    <property type="entry name" value="UTRA"/>
    <property type="match status" value="1"/>
</dbReference>
<dbReference type="InterPro" id="IPR028978">
    <property type="entry name" value="Chorismate_lyase_/UTRA_dom_sf"/>
</dbReference>
<dbReference type="PANTHER" id="PTHR44846:SF1">
    <property type="entry name" value="MANNOSYL-D-GLYCERATE TRANSPORT_METABOLISM SYSTEM REPRESSOR MNGR-RELATED"/>
    <property type="match status" value="1"/>
</dbReference>
<gene>
    <name evidence="2" type="ORF">E4Q08_17010</name>
</gene>
<dbReference type="SUPFAM" id="SSF64288">
    <property type="entry name" value="Chorismate lyase-like"/>
    <property type="match status" value="1"/>
</dbReference>
<sequence>MAKKSGHKTIQTPGTGMFMTNDQHSIQARIQHLISEKGLGEGASLPSTAELGKMWGCSKEAITEGLEAAAQSGWIKLQGDGSAMVLSALIHHEAEEFSFTRSAHLLGEEVRTEVIAREMVMRLPFADNPLTQMETRAYTALGLMEPEPFIVIPRIRYLGGKPRALHRVYLDPKRFSPTFLADHDFAKESLITVYESYGYTLTSRDTILTARFPNRLELHDLALQNEPSYTPVLVAEQQLFALDPATRTPFTLEFLQGTYLHWQYRIQDRPPPRMLKKNSGR</sequence>
<proteinExistence type="predicted"/>
<comment type="caution">
    <text evidence="2">The sequence shown here is derived from an EMBL/GenBank/DDBJ whole genome shotgun (WGS) entry which is preliminary data.</text>
</comment>
<feature type="domain" description="UbiC transcription regulator-associated" evidence="1">
    <location>
        <begin position="139"/>
        <end position="238"/>
    </location>
</feature>
<dbReference type="Gene3D" id="1.10.10.10">
    <property type="entry name" value="Winged helix-like DNA-binding domain superfamily/Winged helix DNA-binding domain"/>
    <property type="match status" value="1"/>
</dbReference>
<dbReference type="EMBL" id="SPMX01000055">
    <property type="protein sequence ID" value="NMQ06824.1"/>
    <property type="molecule type" value="Genomic_DNA"/>
</dbReference>
<dbReference type="PANTHER" id="PTHR44846">
    <property type="entry name" value="MANNOSYL-D-GLYCERATE TRANSPORT/METABOLISM SYSTEM REPRESSOR MNGR-RELATED"/>
    <property type="match status" value="1"/>
</dbReference>
<evidence type="ECO:0000259" key="1">
    <source>
        <dbReference type="Pfam" id="PF07702"/>
    </source>
</evidence>
<evidence type="ECO:0000313" key="3">
    <source>
        <dbReference type="Proteomes" id="UP000886469"/>
    </source>
</evidence>
<name>A0ABX1TCP5_9PROT</name>
<organism evidence="2 3">
    <name type="scientific">Candidatus Accumulibacter contiguus</name>
    <dbReference type="NCBI Taxonomy" id="2954381"/>
    <lineage>
        <taxon>Bacteria</taxon>
        <taxon>Pseudomonadati</taxon>
        <taxon>Pseudomonadota</taxon>
        <taxon>Betaproteobacteria</taxon>
        <taxon>Candidatus Accumulibacter</taxon>
    </lineage>
</organism>